<name>A0A938X6K9_9FIRM</name>
<accession>A0A938X6K9</accession>
<protein>
    <submittedName>
        <fullName evidence="2">DUF4314 domain-containing protein</fullName>
    </submittedName>
</protein>
<organism evidence="2 3">
    <name type="scientific">Merdimmobilis hominis</name>
    <dbReference type="NCBI Taxonomy" id="2897707"/>
    <lineage>
        <taxon>Bacteria</taxon>
        <taxon>Bacillati</taxon>
        <taxon>Bacillota</taxon>
        <taxon>Clostridia</taxon>
        <taxon>Eubacteriales</taxon>
        <taxon>Oscillospiraceae</taxon>
        <taxon>Merdimmobilis</taxon>
    </lineage>
</organism>
<dbReference type="Proteomes" id="UP000774750">
    <property type="component" value="Unassembled WGS sequence"/>
</dbReference>
<evidence type="ECO:0000313" key="3">
    <source>
        <dbReference type="Proteomes" id="UP000774750"/>
    </source>
</evidence>
<dbReference type="RefSeq" id="WP_204446244.1">
    <property type="nucleotide sequence ID" value="NZ_JACJKY010000008.1"/>
</dbReference>
<dbReference type="EMBL" id="JACJKY010000008">
    <property type="protein sequence ID" value="MBM6920873.1"/>
    <property type="molecule type" value="Genomic_DNA"/>
</dbReference>
<dbReference type="AlphaFoldDB" id="A0A938X6K9"/>
<reference evidence="2" key="2">
    <citation type="journal article" date="2021" name="Sci. Rep.">
        <title>The distribution of antibiotic resistance genes in chicken gut microbiota commensals.</title>
        <authorList>
            <person name="Juricova H."/>
            <person name="Matiasovicova J."/>
            <person name="Kubasova T."/>
            <person name="Cejkova D."/>
            <person name="Rychlik I."/>
        </authorList>
    </citation>
    <scope>NUCLEOTIDE SEQUENCE</scope>
    <source>
        <strain evidence="2">An559</strain>
    </source>
</reference>
<comment type="caution">
    <text evidence="2">The sequence shown here is derived from an EMBL/GenBank/DDBJ whole genome shotgun (WGS) entry which is preliminary data.</text>
</comment>
<feature type="domain" description="DUF4314" evidence="1">
    <location>
        <begin position="6"/>
        <end position="71"/>
    </location>
</feature>
<dbReference type="Pfam" id="PF14192">
    <property type="entry name" value="DUF4314"/>
    <property type="match status" value="1"/>
</dbReference>
<reference evidence="2" key="1">
    <citation type="submission" date="2020-08" db="EMBL/GenBank/DDBJ databases">
        <authorList>
            <person name="Cejkova D."/>
            <person name="Kubasova T."/>
            <person name="Jahodarova E."/>
            <person name="Rychlik I."/>
        </authorList>
    </citation>
    <scope>NUCLEOTIDE SEQUENCE</scope>
    <source>
        <strain evidence="2">An559</strain>
    </source>
</reference>
<sequence length="83" mass="9464">MYIDRNLVQRMKEQYPAGTRIELDYMGDDPRPIAPGTRGTVRVVDDMGTVHCDFDNGRRLGLVPGEDSFHAISERNRADRDAR</sequence>
<keyword evidence="3" id="KW-1185">Reference proteome</keyword>
<evidence type="ECO:0000313" key="2">
    <source>
        <dbReference type="EMBL" id="MBM6920873.1"/>
    </source>
</evidence>
<proteinExistence type="predicted"/>
<gene>
    <name evidence="2" type="ORF">H6A12_06875</name>
</gene>
<evidence type="ECO:0000259" key="1">
    <source>
        <dbReference type="Pfam" id="PF14192"/>
    </source>
</evidence>
<dbReference type="InterPro" id="IPR025463">
    <property type="entry name" value="DUF4314"/>
</dbReference>